<name>A0A9W6F949_9CHLO</name>
<feature type="compositionally biased region" description="Gly residues" evidence="1">
    <location>
        <begin position="588"/>
        <end position="600"/>
    </location>
</feature>
<organism evidence="2 3">
    <name type="scientific">Pleodorina starrii</name>
    <dbReference type="NCBI Taxonomy" id="330485"/>
    <lineage>
        <taxon>Eukaryota</taxon>
        <taxon>Viridiplantae</taxon>
        <taxon>Chlorophyta</taxon>
        <taxon>core chlorophytes</taxon>
        <taxon>Chlorophyceae</taxon>
        <taxon>CS clade</taxon>
        <taxon>Chlamydomonadales</taxon>
        <taxon>Volvocaceae</taxon>
        <taxon>Pleodorina</taxon>
    </lineage>
</organism>
<comment type="caution">
    <text evidence="2">The sequence shown here is derived from an EMBL/GenBank/DDBJ whole genome shotgun (WGS) entry which is preliminary data.</text>
</comment>
<dbReference type="EMBL" id="BRXU01000033">
    <property type="protein sequence ID" value="GLC60256.1"/>
    <property type="molecule type" value="Genomic_DNA"/>
</dbReference>
<feature type="region of interest" description="Disordered" evidence="1">
    <location>
        <begin position="331"/>
        <end position="520"/>
    </location>
</feature>
<feature type="region of interest" description="Disordered" evidence="1">
    <location>
        <begin position="537"/>
        <end position="620"/>
    </location>
</feature>
<keyword evidence="3" id="KW-1185">Reference proteome</keyword>
<feature type="compositionally biased region" description="Low complexity" evidence="1">
    <location>
        <begin position="344"/>
        <end position="354"/>
    </location>
</feature>
<sequence>MAGEGADSAVDGAVPAAAEQRAAQREARLREALQEERQRAVELEAELEKQLAEVVKAQEKAERRKQRLASNEREHQLATARLTEDKSRLEARERELGEELTRVRQALHGTRMDLDKARAAVYERDDAVMRLKREVAMQRARAGGSAALQPREMAELLGERKEDWQAVYSMKVEELRRAQEVAAELRTEVARGKTDAEARVAAERLAGAERVKSVSKERDEVKRELMELEYKLHEAQRRLTDLQSAAPPRHPGGTAPAAAAAAVGPAAAAGATGRTAGAPPTGGIASLRPPPHKSAPQHPQPQRPLATPGGGGGGRGSVVVVDARDITAAAAAATVDDDDDDGDLTALALEAIGGSEEEEEEGAGEGLDCGRRNLEAKEAELEGDEERGGRDDSSRGALEPGGSSGVVLTASVYGVGGGPDDDDLAEDSTPYNVATALDAAPPSSKRRRQDDGGGGGGDTQMYDSGGLIDDEDDEPVPVLPRAFSGLFSGGGGRAARPPPERGSAPGCSLSGPGGAGTSRAAGTGAYGMSFASKADAPRWGQGRGGGGGGSLIGEGPDGRGGTARFPLTSSFAHNTGARKAPPGKAISGRGGGRGGSGSGAPQGRIDAFLRPIAQPNPNRR</sequence>
<dbReference type="AlphaFoldDB" id="A0A9W6F949"/>
<gene>
    <name evidence="2" type="primary">PLEST007547</name>
    <name evidence="2" type="ORF">PLESTB_001591400</name>
</gene>
<reference evidence="2 3" key="1">
    <citation type="journal article" date="2023" name="Commun. Biol.">
        <title>Reorganization of the ancestral sex-determining regions during the evolution of trioecy in Pleodorina starrii.</title>
        <authorList>
            <person name="Takahashi K."/>
            <person name="Suzuki S."/>
            <person name="Kawai-Toyooka H."/>
            <person name="Yamamoto K."/>
            <person name="Hamaji T."/>
            <person name="Ootsuki R."/>
            <person name="Yamaguchi H."/>
            <person name="Kawachi M."/>
            <person name="Higashiyama T."/>
            <person name="Nozaki H."/>
        </authorList>
    </citation>
    <scope>NUCLEOTIDE SEQUENCE [LARGE SCALE GENOMIC DNA]</scope>
    <source>
        <strain evidence="2 3">NIES-4479</strain>
    </source>
</reference>
<feature type="compositionally biased region" description="Low complexity" evidence="1">
    <location>
        <begin position="245"/>
        <end position="283"/>
    </location>
</feature>
<feature type="compositionally biased region" description="Basic and acidic residues" evidence="1">
    <location>
        <begin position="70"/>
        <end position="90"/>
    </location>
</feature>
<protein>
    <submittedName>
        <fullName evidence="2">Uncharacterized protein</fullName>
    </submittedName>
</protein>
<feature type="compositionally biased region" description="Gly residues" evidence="1">
    <location>
        <begin position="541"/>
        <end position="552"/>
    </location>
</feature>
<accession>A0A9W6F949</accession>
<feature type="region of interest" description="Disordered" evidence="1">
    <location>
        <begin position="241"/>
        <end position="319"/>
    </location>
</feature>
<feature type="compositionally biased region" description="Basic and acidic residues" evidence="1">
    <location>
        <begin position="368"/>
        <end position="394"/>
    </location>
</feature>
<feature type="region of interest" description="Disordered" evidence="1">
    <location>
        <begin position="59"/>
        <end position="90"/>
    </location>
</feature>
<feature type="region of interest" description="Disordered" evidence="1">
    <location>
        <begin position="1"/>
        <end position="27"/>
    </location>
</feature>
<evidence type="ECO:0000313" key="3">
    <source>
        <dbReference type="Proteomes" id="UP001165080"/>
    </source>
</evidence>
<evidence type="ECO:0000256" key="1">
    <source>
        <dbReference type="SAM" id="MobiDB-lite"/>
    </source>
</evidence>
<feature type="compositionally biased region" description="Pro residues" evidence="1">
    <location>
        <begin position="288"/>
        <end position="302"/>
    </location>
</feature>
<dbReference type="Proteomes" id="UP001165080">
    <property type="component" value="Unassembled WGS sequence"/>
</dbReference>
<proteinExistence type="predicted"/>
<evidence type="ECO:0000313" key="2">
    <source>
        <dbReference type="EMBL" id="GLC60256.1"/>
    </source>
</evidence>